<dbReference type="InterPro" id="IPR038416">
    <property type="entry name" value="Ribosom_S30AE_C_sf"/>
</dbReference>
<keyword evidence="2" id="KW-0963">Cytoplasm</keyword>
<dbReference type="Proteomes" id="UP000255124">
    <property type="component" value="Unassembled WGS sequence"/>
</dbReference>
<comment type="function">
    <text evidence="2">Required for dimerization of active 70S ribosomes into 100S ribosomes in stationary phase; 100S ribosomes are translationally inactive and sometimes present during exponential growth.</text>
</comment>
<sequence>MKINIKGKNINITNDIVYEAERKYDRLDKYFSKEQEIDLLISKEGNDFKAEATMYLDKGPILRAESSDETYQNAIDQTIDALVRQIRKHKTRLTKNRHQDSIRFENFNESFDEEYDIDESYDSDINIARVKEISLKPMNTEEAVMQMELLGHDFFVFYDAADMDVRVVYKRRKGDYGLIVPSR</sequence>
<dbReference type="Pfam" id="PF16321">
    <property type="entry name" value="Ribosom_S30AE_C"/>
    <property type="match status" value="1"/>
</dbReference>
<protein>
    <recommendedName>
        <fullName evidence="2">Ribosome hibernation promoting factor</fullName>
        <shortName evidence="2">HPF</shortName>
    </recommendedName>
</protein>
<dbReference type="EMBL" id="UFTA01000002">
    <property type="protein sequence ID" value="SUU92058.1"/>
    <property type="molecule type" value="Genomic_DNA"/>
</dbReference>
<comment type="subunit">
    <text evidence="2">Interacts with 100S ribosomes.</text>
</comment>
<dbReference type="SUPFAM" id="SSF69754">
    <property type="entry name" value="Ribosome binding protein Y (YfiA homologue)"/>
    <property type="match status" value="1"/>
</dbReference>
<dbReference type="HAMAP" id="MF_00839">
    <property type="entry name" value="HPF"/>
    <property type="match status" value="1"/>
</dbReference>
<dbReference type="GO" id="GO:0043024">
    <property type="term" value="F:ribosomal small subunit binding"/>
    <property type="evidence" value="ECO:0007669"/>
    <property type="project" value="TreeGrafter"/>
</dbReference>
<dbReference type="CDD" id="cd00552">
    <property type="entry name" value="RaiA"/>
    <property type="match status" value="1"/>
</dbReference>
<name>A0A2I1M9F2_9FIRM</name>
<organism evidence="4 6">
    <name type="scientific">Anaerococcus octavius</name>
    <dbReference type="NCBI Taxonomy" id="54007"/>
    <lineage>
        <taxon>Bacteria</taxon>
        <taxon>Bacillati</taxon>
        <taxon>Bacillota</taxon>
        <taxon>Tissierellia</taxon>
        <taxon>Tissierellales</taxon>
        <taxon>Peptoniphilaceae</taxon>
        <taxon>Anaerococcus</taxon>
    </lineage>
</organism>
<dbReference type="InterPro" id="IPR032528">
    <property type="entry name" value="Ribosom_S30AE_C"/>
</dbReference>
<dbReference type="Pfam" id="PF02482">
    <property type="entry name" value="Ribosomal_S30AE"/>
    <property type="match status" value="1"/>
</dbReference>
<dbReference type="AlphaFoldDB" id="A0A2I1M9F2"/>
<dbReference type="PANTHER" id="PTHR33231:SF1">
    <property type="entry name" value="30S RIBOSOMAL PROTEIN"/>
    <property type="match status" value="1"/>
</dbReference>
<comment type="similarity">
    <text evidence="2">Belongs to the HPF/YfiA ribosome-associated protein family. Long HPF subfamily.</text>
</comment>
<keyword evidence="1 2" id="KW-0810">Translation regulation</keyword>
<dbReference type="Proteomes" id="UP000234335">
    <property type="component" value="Unassembled WGS sequence"/>
</dbReference>
<gene>
    <name evidence="4" type="primary">raiA</name>
    <name evidence="2" type="synonym">hpf</name>
    <name evidence="4" type="ORF">CYJ34_02915</name>
    <name evidence="5" type="ORF">NCTC9810_00379</name>
</gene>
<dbReference type="InterPro" id="IPR003489">
    <property type="entry name" value="RHF/RaiA"/>
</dbReference>
<evidence type="ECO:0000313" key="6">
    <source>
        <dbReference type="Proteomes" id="UP000234335"/>
    </source>
</evidence>
<reference evidence="5 7" key="2">
    <citation type="submission" date="2018-06" db="EMBL/GenBank/DDBJ databases">
        <authorList>
            <consortium name="Pathogen Informatics"/>
            <person name="Doyle S."/>
        </authorList>
    </citation>
    <scope>NUCLEOTIDE SEQUENCE [LARGE SCALE GENOMIC DNA]</scope>
    <source>
        <strain evidence="5 7">NCTC9810</strain>
    </source>
</reference>
<comment type="subcellular location">
    <subcellularLocation>
        <location evidence="2">Cytoplasm</location>
    </subcellularLocation>
</comment>
<feature type="domain" description="Sigma 54 modulation/S30EA ribosomal protein C-terminal" evidence="3">
    <location>
        <begin position="126"/>
        <end position="178"/>
    </location>
</feature>
<dbReference type="OrthoDB" id="9794975at2"/>
<dbReference type="Gene3D" id="3.30.160.100">
    <property type="entry name" value="Ribosome hibernation promotion factor-like"/>
    <property type="match status" value="1"/>
</dbReference>
<dbReference type="PANTHER" id="PTHR33231">
    <property type="entry name" value="30S RIBOSOMAL PROTEIN"/>
    <property type="match status" value="1"/>
</dbReference>
<dbReference type="InterPro" id="IPR036567">
    <property type="entry name" value="RHF-like"/>
</dbReference>
<evidence type="ECO:0000256" key="2">
    <source>
        <dbReference type="HAMAP-Rule" id="MF_00839"/>
    </source>
</evidence>
<reference evidence="4 6" key="1">
    <citation type="submission" date="2017-12" db="EMBL/GenBank/DDBJ databases">
        <title>Phylogenetic diversity of female urinary microbiome.</title>
        <authorList>
            <person name="Thomas-White K."/>
            <person name="Wolfe A.J."/>
        </authorList>
    </citation>
    <scope>NUCLEOTIDE SEQUENCE [LARGE SCALE GENOMIC DNA]</scope>
    <source>
        <strain evidence="4 6">UMB0119</strain>
    </source>
</reference>
<evidence type="ECO:0000256" key="1">
    <source>
        <dbReference type="ARBA" id="ARBA00022845"/>
    </source>
</evidence>
<evidence type="ECO:0000313" key="7">
    <source>
        <dbReference type="Proteomes" id="UP000255124"/>
    </source>
</evidence>
<dbReference type="Gene3D" id="3.30.505.50">
    <property type="entry name" value="Sigma 54 modulation/S30EA ribosomal protein, C-terminal domain"/>
    <property type="match status" value="1"/>
</dbReference>
<dbReference type="InterPro" id="IPR050574">
    <property type="entry name" value="HPF/YfiA_ribosome-assoc"/>
</dbReference>
<evidence type="ECO:0000313" key="4">
    <source>
        <dbReference type="EMBL" id="PKZ16751.1"/>
    </source>
</evidence>
<dbReference type="RefSeq" id="WP_101539850.1">
    <property type="nucleotide sequence ID" value="NZ_CALTZC010000039.1"/>
</dbReference>
<dbReference type="GO" id="GO:0022627">
    <property type="term" value="C:cytosolic small ribosomal subunit"/>
    <property type="evidence" value="ECO:0007669"/>
    <property type="project" value="TreeGrafter"/>
</dbReference>
<dbReference type="InterPro" id="IPR034694">
    <property type="entry name" value="HPF_long/plastid"/>
</dbReference>
<accession>A0A2I1M9F2</accession>
<dbReference type="GO" id="GO:0045900">
    <property type="term" value="P:negative regulation of translational elongation"/>
    <property type="evidence" value="ECO:0007669"/>
    <property type="project" value="TreeGrafter"/>
</dbReference>
<dbReference type="NCBIfam" id="TIGR00741">
    <property type="entry name" value="yfiA"/>
    <property type="match status" value="1"/>
</dbReference>
<dbReference type="EMBL" id="PKGS01000002">
    <property type="protein sequence ID" value="PKZ16751.1"/>
    <property type="molecule type" value="Genomic_DNA"/>
</dbReference>
<proteinExistence type="inferred from homology"/>
<evidence type="ECO:0000313" key="5">
    <source>
        <dbReference type="EMBL" id="SUU92058.1"/>
    </source>
</evidence>
<keyword evidence="6" id="KW-1185">Reference proteome</keyword>
<evidence type="ECO:0000259" key="3">
    <source>
        <dbReference type="Pfam" id="PF16321"/>
    </source>
</evidence>